<name>A0ACC2RGF5_9FUNG</name>
<protein>
    <submittedName>
        <fullName evidence="1">Uncharacterized protein</fullName>
    </submittedName>
</protein>
<evidence type="ECO:0000313" key="2">
    <source>
        <dbReference type="Proteomes" id="UP001165960"/>
    </source>
</evidence>
<reference evidence="1" key="1">
    <citation type="submission" date="2022-04" db="EMBL/GenBank/DDBJ databases">
        <title>Genome of the entomopathogenic fungus Entomophthora muscae.</title>
        <authorList>
            <person name="Elya C."/>
            <person name="Lovett B.R."/>
            <person name="Lee E."/>
            <person name="Macias A.M."/>
            <person name="Hajek A.E."/>
            <person name="De Bivort B.L."/>
            <person name="Kasson M.T."/>
            <person name="De Fine Licht H.H."/>
            <person name="Stajich J.E."/>
        </authorList>
    </citation>
    <scope>NUCLEOTIDE SEQUENCE</scope>
    <source>
        <strain evidence="1">Berkeley</strain>
    </source>
</reference>
<accession>A0ACC2RGF5</accession>
<dbReference type="EMBL" id="QTSX02007274">
    <property type="protein sequence ID" value="KAJ9049116.1"/>
    <property type="molecule type" value="Genomic_DNA"/>
</dbReference>
<dbReference type="Proteomes" id="UP001165960">
    <property type="component" value="Unassembled WGS sequence"/>
</dbReference>
<gene>
    <name evidence="1" type="ORF">DSO57_1027983</name>
</gene>
<proteinExistence type="predicted"/>
<organism evidence="1 2">
    <name type="scientific">Entomophthora muscae</name>
    <dbReference type="NCBI Taxonomy" id="34485"/>
    <lineage>
        <taxon>Eukaryota</taxon>
        <taxon>Fungi</taxon>
        <taxon>Fungi incertae sedis</taxon>
        <taxon>Zoopagomycota</taxon>
        <taxon>Entomophthoromycotina</taxon>
        <taxon>Entomophthoromycetes</taxon>
        <taxon>Entomophthorales</taxon>
        <taxon>Entomophthoraceae</taxon>
        <taxon>Entomophthora</taxon>
    </lineage>
</organism>
<sequence length="126" mass="14375">MYVGHAGWIDKGESCHNHHPLQIQAGLDNLTSPSAKDHPLEDLEDNSRSCGRLSFNEMLLHKAKLLQKSSHNLTHKWLYLSLRQLRFNRKSWSYKKPSKSLPAQQGIMGEVGVALEFLGNLLRFII</sequence>
<comment type="caution">
    <text evidence="1">The sequence shown here is derived from an EMBL/GenBank/DDBJ whole genome shotgun (WGS) entry which is preliminary data.</text>
</comment>
<keyword evidence="2" id="KW-1185">Reference proteome</keyword>
<evidence type="ECO:0000313" key="1">
    <source>
        <dbReference type="EMBL" id="KAJ9049116.1"/>
    </source>
</evidence>